<keyword evidence="2" id="KW-0812">Transmembrane</keyword>
<accession>A0AA39XJU1</accession>
<keyword evidence="4" id="KW-1185">Reference proteome</keyword>
<reference evidence="3" key="1">
    <citation type="submission" date="2023-06" db="EMBL/GenBank/DDBJ databases">
        <title>Genome-scale phylogeny and comparative genomics of the fungal order Sordariales.</title>
        <authorList>
            <consortium name="Lawrence Berkeley National Laboratory"/>
            <person name="Hensen N."/>
            <person name="Bonometti L."/>
            <person name="Westerberg I."/>
            <person name="Brannstrom I.O."/>
            <person name="Guillou S."/>
            <person name="Cros-Aarteil S."/>
            <person name="Calhoun S."/>
            <person name="Haridas S."/>
            <person name="Kuo A."/>
            <person name="Mondo S."/>
            <person name="Pangilinan J."/>
            <person name="Riley R."/>
            <person name="LaButti K."/>
            <person name="Andreopoulos B."/>
            <person name="Lipzen A."/>
            <person name="Chen C."/>
            <person name="Yanf M."/>
            <person name="Daum C."/>
            <person name="Ng V."/>
            <person name="Clum A."/>
            <person name="Steindorff A."/>
            <person name="Ohm R."/>
            <person name="Martin F."/>
            <person name="Silar P."/>
            <person name="Natvig D."/>
            <person name="Lalanne C."/>
            <person name="Gautier V."/>
            <person name="Ament-velasquez S.L."/>
            <person name="Kruys A."/>
            <person name="Hutchinson M.I."/>
            <person name="Powell A.J."/>
            <person name="Barry K."/>
            <person name="Miller A.N."/>
            <person name="Grigoriev I.V."/>
            <person name="Debuchy R."/>
            <person name="Gladieux P."/>
            <person name="Thoren M.H."/>
            <person name="Johannesson H."/>
        </authorList>
    </citation>
    <scope>NUCLEOTIDE SEQUENCE</scope>
    <source>
        <strain evidence="3">SMH3391-2</strain>
    </source>
</reference>
<keyword evidence="2" id="KW-1133">Transmembrane helix</keyword>
<name>A0AA39XJU1_9PEZI</name>
<dbReference type="Proteomes" id="UP001174934">
    <property type="component" value="Unassembled WGS sequence"/>
</dbReference>
<proteinExistence type="predicted"/>
<feature type="transmembrane region" description="Helical" evidence="2">
    <location>
        <begin position="37"/>
        <end position="60"/>
    </location>
</feature>
<feature type="transmembrane region" description="Helical" evidence="2">
    <location>
        <begin position="198"/>
        <end position="219"/>
    </location>
</feature>
<feature type="compositionally biased region" description="Acidic residues" evidence="1">
    <location>
        <begin position="267"/>
        <end position="276"/>
    </location>
</feature>
<evidence type="ECO:0000313" key="4">
    <source>
        <dbReference type="Proteomes" id="UP001174934"/>
    </source>
</evidence>
<protein>
    <submittedName>
        <fullName evidence="3">Uncharacterized protein</fullName>
    </submittedName>
</protein>
<feature type="compositionally biased region" description="Polar residues" evidence="1">
    <location>
        <begin position="308"/>
        <end position="317"/>
    </location>
</feature>
<dbReference type="EMBL" id="JAULSR010000001">
    <property type="protein sequence ID" value="KAK0634365.1"/>
    <property type="molecule type" value="Genomic_DNA"/>
</dbReference>
<feature type="transmembrane region" description="Helical" evidence="2">
    <location>
        <begin position="6"/>
        <end position="25"/>
    </location>
</feature>
<evidence type="ECO:0000313" key="3">
    <source>
        <dbReference type="EMBL" id="KAK0634365.1"/>
    </source>
</evidence>
<evidence type="ECO:0000256" key="2">
    <source>
        <dbReference type="SAM" id="Phobius"/>
    </source>
</evidence>
<feature type="compositionally biased region" description="Basic and acidic residues" evidence="1">
    <location>
        <begin position="278"/>
        <end position="291"/>
    </location>
</feature>
<feature type="region of interest" description="Disordered" evidence="1">
    <location>
        <begin position="244"/>
        <end position="317"/>
    </location>
</feature>
<comment type="caution">
    <text evidence="3">The sequence shown here is derived from an EMBL/GenBank/DDBJ whole genome shotgun (WGS) entry which is preliminary data.</text>
</comment>
<gene>
    <name evidence="3" type="ORF">B0T17DRAFT_611390</name>
</gene>
<evidence type="ECO:0000256" key="1">
    <source>
        <dbReference type="SAM" id="MobiDB-lite"/>
    </source>
</evidence>
<organism evidence="3 4">
    <name type="scientific">Bombardia bombarda</name>
    <dbReference type="NCBI Taxonomy" id="252184"/>
    <lineage>
        <taxon>Eukaryota</taxon>
        <taxon>Fungi</taxon>
        <taxon>Dikarya</taxon>
        <taxon>Ascomycota</taxon>
        <taxon>Pezizomycotina</taxon>
        <taxon>Sordariomycetes</taxon>
        <taxon>Sordariomycetidae</taxon>
        <taxon>Sordariales</taxon>
        <taxon>Lasiosphaeriaceae</taxon>
        <taxon>Bombardia</taxon>
    </lineage>
</organism>
<keyword evidence="2" id="KW-0472">Membrane</keyword>
<sequence>MASSWLLLYPLMVTALVGIAIYEHINTTTLSLPIAPALTILTILLPLIATANAISLPYLAAAATHHQIKQTSSTGSATTTTALQRLPLLPATLQALQLILTTILATLFLSDLLPSPIRACLLERRWSALWQSHDATAIRRIQDALDCCGFRSVKHMAWPFPQGSNPGEQVDCATRYGRTEACAVPWERAMKGAAGGDFGVVVAVVVMQVVGLLVVRMFGSSSSSSGSARGGGVWRRLFEGGGIFTPRGGDGGRGDARARPLLGAPVVEEEEEENGEESGGHDAYMDRDGASRRGTNGYGSTGPRVEPSHQSQGPWAD</sequence>
<dbReference type="AlphaFoldDB" id="A0AA39XJU1"/>